<dbReference type="Proteomes" id="UP000829291">
    <property type="component" value="Chromosome 2"/>
</dbReference>
<dbReference type="InterPro" id="IPR003591">
    <property type="entry name" value="Leu-rich_rpt_typical-subtyp"/>
</dbReference>
<dbReference type="RefSeq" id="XP_046586553.1">
    <property type="nucleotide sequence ID" value="XM_046730597.1"/>
</dbReference>
<dbReference type="PANTHER" id="PTHR48051">
    <property type="match status" value="1"/>
</dbReference>
<evidence type="ECO:0000259" key="8">
    <source>
        <dbReference type="PROSITE" id="PS50089"/>
    </source>
</evidence>
<proteinExistence type="predicted"/>
<dbReference type="InterPro" id="IPR032675">
    <property type="entry name" value="LRR_dom_sf"/>
</dbReference>
<evidence type="ECO:0000256" key="1">
    <source>
        <dbReference type="ARBA" id="ARBA00022614"/>
    </source>
</evidence>
<dbReference type="SUPFAM" id="SSF52058">
    <property type="entry name" value="L domain-like"/>
    <property type="match status" value="1"/>
</dbReference>
<evidence type="ECO:0000313" key="10">
    <source>
        <dbReference type="RefSeq" id="XP_046586553.1"/>
    </source>
</evidence>
<dbReference type="PROSITE" id="PS51450">
    <property type="entry name" value="LRR"/>
    <property type="match status" value="1"/>
</dbReference>
<evidence type="ECO:0000256" key="7">
    <source>
        <dbReference type="SAM" id="MobiDB-lite"/>
    </source>
</evidence>
<sequence>MFFCCFHIESIMSNLGKYGNKVQVDYKARLEHKLYLARENPEPVFDISECALKNVPSGIYSLCKVFRKKVLWMQCNKLSSLSGGGALSDLSLLTVLDLHDNCFTFLPSDIAYLTSLKELYLQNNTIRKLPIEILNLTNLSVLNVAQNNLKYLPEPMGELRRLTVLDISHNKHLDKLPKSLGYSQLLSEIKIEGLTLSYPPQDVISGGVVMIVAFLAKESGVEYTPENCIQTTNTSRNSSSDNRQMSYQNVDNDIQATLMKLEKNKACFYVEHRQHALLEVEKNIREQQKYEHELQSSIKAHREKLLEDLALQQTQLEQEIEKVQQERDNDRARLLSYIYNAEKEADNVIKEFLHHSEEERQSQAELLEKEKLEEVQLLAASHSAQFNLRTKDTLSAMEELLGQELLTEQKLEEYTKFRDYTAQSLLGLEVRNNDHLTQIVQDQERTRQDLVISLRKDEALQKAAVTALLERSDTRSWSIVQQVNLVQAQLANLTAIELEKRKLETNQQINDIADKRVTLSIILMDLLQQQENRRQQLIETINQIAQQQHTDSSRRGSQFWLMQYQSLMETRPQGLLETLEPMLVRHLAIAGVMHCLPFLSTIQSLLPHITHEDLIEVGIKSANDRTAIILATENYLAEKKLHASEHLHEIPSVVPSAPEDEVGTSSKMDKNEDSQGINSTECVICLDMACQVIFLPCGHMCCCTECANKVATECPMCRSVVERRIRVLTT</sequence>
<dbReference type="InterPro" id="IPR055414">
    <property type="entry name" value="LRR_R13L4/SHOC2-like"/>
</dbReference>
<dbReference type="Pfam" id="PF23598">
    <property type="entry name" value="LRR_14"/>
    <property type="match status" value="1"/>
</dbReference>
<evidence type="ECO:0000256" key="5">
    <source>
        <dbReference type="PROSITE-ProRule" id="PRU00175"/>
    </source>
</evidence>
<keyword evidence="9" id="KW-1185">Reference proteome</keyword>
<dbReference type="InterPro" id="IPR013083">
    <property type="entry name" value="Znf_RING/FYVE/PHD"/>
</dbReference>
<feature type="coiled-coil region" evidence="6">
    <location>
        <begin position="486"/>
        <end position="547"/>
    </location>
</feature>
<dbReference type="Pfam" id="PF13920">
    <property type="entry name" value="zf-C3HC4_3"/>
    <property type="match status" value="1"/>
</dbReference>
<keyword evidence="2" id="KW-0677">Repeat</keyword>
<dbReference type="PANTHER" id="PTHR48051:SF1">
    <property type="entry name" value="RAS SUPPRESSOR PROTEIN 1"/>
    <property type="match status" value="1"/>
</dbReference>
<dbReference type="Gene3D" id="3.80.10.10">
    <property type="entry name" value="Ribonuclease Inhibitor"/>
    <property type="match status" value="1"/>
</dbReference>
<organism evidence="9 10">
    <name type="scientific">Neodiprion lecontei</name>
    <name type="common">Redheaded pine sawfly</name>
    <dbReference type="NCBI Taxonomy" id="441921"/>
    <lineage>
        <taxon>Eukaryota</taxon>
        <taxon>Metazoa</taxon>
        <taxon>Ecdysozoa</taxon>
        <taxon>Arthropoda</taxon>
        <taxon>Hexapoda</taxon>
        <taxon>Insecta</taxon>
        <taxon>Pterygota</taxon>
        <taxon>Neoptera</taxon>
        <taxon>Endopterygota</taxon>
        <taxon>Hymenoptera</taxon>
        <taxon>Tenthredinoidea</taxon>
        <taxon>Diprionidae</taxon>
        <taxon>Diprioninae</taxon>
        <taxon>Neodiprion</taxon>
    </lineage>
</organism>
<dbReference type="CDD" id="cd16515">
    <property type="entry name" value="RING-HC_LRSAM1"/>
    <property type="match status" value="1"/>
</dbReference>
<accession>A0ABM3FEU9</accession>
<keyword evidence="1" id="KW-0433">Leucine-rich repeat</keyword>
<dbReference type="GeneID" id="107222529"/>
<evidence type="ECO:0000256" key="4">
    <source>
        <dbReference type="ARBA" id="ARBA00022833"/>
    </source>
</evidence>
<keyword evidence="4" id="KW-0862">Zinc</keyword>
<protein>
    <submittedName>
        <fullName evidence="10">E3 ubiquitin-protein ligase LRSAM1 isoform X1</fullName>
    </submittedName>
</protein>
<dbReference type="InterPro" id="IPR001611">
    <property type="entry name" value="Leu-rich_rpt"/>
</dbReference>
<dbReference type="SMART" id="SM00369">
    <property type="entry name" value="LRR_TYP"/>
    <property type="match status" value="3"/>
</dbReference>
<name>A0ABM3FEU9_NEOLC</name>
<dbReference type="SUPFAM" id="SSF57850">
    <property type="entry name" value="RING/U-box"/>
    <property type="match status" value="1"/>
</dbReference>
<feature type="region of interest" description="Disordered" evidence="7">
    <location>
        <begin position="655"/>
        <end position="674"/>
    </location>
</feature>
<dbReference type="PROSITE" id="PS50089">
    <property type="entry name" value="ZF_RING_2"/>
    <property type="match status" value="1"/>
</dbReference>
<evidence type="ECO:0000256" key="6">
    <source>
        <dbReference type="SAM" id="Coils"/>
    </source>
</evidence>
<reference evidence="10" key="1">
    <citation type="submission" date="2025-08" db="UniProtKB">
        <authorList>
            <consortium name="RefSeq"/>
        </authorList>
    </citation>
    <scope>IDENTIFICATION</scope>
    <source>
        <tissue evidence="10">Thorax and Abdomen</tissue>
    </source>
</reference>
<keyword evidence="3 5" id="KW-0479">Metal-binding</keyword>
<dbReference type="Gene3D" id="3.30.40.10">
    <property type="entry name" value="Zinc/RING finger domain, C3HC4 (zinc finger)"/>
    <property type="match status" value="1"/>
</dbReference>
<keyword evidence="3 5" id="KW-0863">Zinc-finger</keyword>
<evidence type="ECO:0000313" key="9">
    <source>
        <dbReference type="Proteomes" id="UP000829291"/>
    </source>
</evidence>
<keyword evidence="6" id="KW-0175">Coiled coil</keyword>
<evidence type="ECO:0000256" key="2">
    <source>
        <dbReference type="ARBA" id="ARBA00022737"/>
    </source>
</evidence>
<dbReference type="InterPro" id="IPR001841">
    <property type="entry name" value="Znf_RING"/>
</dbReference>
<dbReference type="InterPro" id="IPR050216">
    <property type="entry name" value="LRR_domain-containing"/>
</dbReference>
<evidence type="ECO:0000256" key="3">
    <source>
        <dbReference type="ARBA" id="ARBA00022771"/>
    </source>
</evidence>
<gene>
    <name evidence="10" type="primary">LOC107222529</name>
</gene>
<feature type="coiled-coil region" evidence="6">
    <location>
        <begin position="302"/>
        <end position="333"/>
    </location>
</feature>
<feature type="domain" description="RING-type" evidence="8">
    <location>
        <begin position="682"/>
        <end position="718"/>
    </location>
</feature>